<reference evidence="1 2" key="1">
    <citation type="submission" date="2017-01" db="EMBL/GenBank/DDBJ databases">
        <title>Deconstructing symbiosis and pathogenesis requirements using a combined genomic-metabolomic approach.</title>
        <authorList>
            <person name="Tobias N.J."/>
            <person name="Wolff H."/>
            <person name="Djahanschiri B."/>
            <person name="Ebersberger I."/>
            <person name="Bode H.B."/>
        </authorList>
    </citation>
    <scope>NUCLEOTIDE SEQUENCE [LARGE SCALE GENOMIC DNA]</scope>
    <source>
        <strain evidence="1 2">DSM 4764</strain>
    </source>
</reference>
<dbReference type="AlphaFoldDB" id="A0A1Y2S6D5"/>
<accession>A0A1Y2S6D5</accession>
<comment type="caution">
    <text evidence="1">The sequence shown here is derived from an EMBL/GenBank/DDBJ whole genome shotgun (WGS) entry which is preliminary data.</text>
</comment>
<dbReference type="Proteomes" id="UP000194204">
    <property type="component" value="Unassembled WGS sequence"/>
</dbReference>
<gene>
    <name evidence="1" type="ORF">Xbed_03719</name>
</gene>
<keyword evidence="2" id="KW-1185">Reference proteome</keyword>
<protein>
    <submittedName>
        <fullName evidence="1">Uncharacterized protein</fullName>
    </submittedName>
</protein>
<organism evidence="1 2">
    <name type="scientific">Xenorhabdus beddingii</name>
    <dbReference type="NCBI Taxonomy" id="40578"/>
    <lineage>
        <taxon>Bacteria</taxon>
        <taxon>Pseudomonadati</taxon>
        <taxon>Pseudomonadota</taxon>
        <taxon>Gammaproteobacteria</taxon>
        <taxon>Enterobacterales</taxon>
        <taxon>Morganellaceae</taxon>
        <taxon>Xenorhabdus</taxon>
    </lineage>
</organism>
<dbReference type="EMBL" id="MUBK01000094">
    <property type="protein sequence ID" value="OTA14208.1"/>
    <property type="molecule type" value="Genomic_DNA"/>
</dbReference>
<evidence type="ECO:0000313" key="1">
    <source>
        <dbReference type="EMBL" id="OTA14208.1"/>
    </source>
</evidence>
<sequence>MEIVLSVKEGNVSEEITALNINSDNAAVNLFLSKLYRYLGKEKSYSPFSEETINPIKNSVSIHDKNEINRVFLGCYI</sequence>
<evidence type="ECO:0000313" key="2">
    <source>
        <dbReference type="Proteomes" id="UP000194204"/>
    </source>
</evidence>
<name>A0A1Y2S6D5_9GAMM</name>
<proteinExistence type="predicted"/>